<dbReference type="SUPFAM" id="SSF57850">
    <property type="entry name" value="RING/U-box"/>
    <property type="match status" value="1"/>
</dbReference>
<dbReference type="Proteomes" id="UP001314170">
    <property type="component" value="Unassembled WGS sequence"/>
</dbReference>
<feature type="domain" description="RING-type" evidence="7">
    <location>
        <begin position="162"/>
        <end position="203"/>
    </location>
</feature>
<dbReference type="Gene3D" id="3.30.40.10">
    <property type="entry name" value="Zinc/RING finger domain, C3HC4 (zinc finger)"/>
    <property type="match status" value="1"/>
</dbReference>
<keyword evidence="9" id="KW-1185">Reference proteome</keyword>
<sequence>MEPPISSLSSYKFLAKTIKIQFIIAQESQDSLEAKNRVPALTMKRRDLVMKYFKEEAHRELYRRMGMELPSRVQAGLFESISLHASSFPDEADHMIVCPVFVSTSKLLCQIKTGIHVDEDEAVTWDLVDPFSLVLRACKPPIPCLKKVKITQNLGSEGGSCCAICLEDLPVGSEAAITACSHVYLCHCIVKWVMKRTSCPMCRSKLP</sequence>
<name>A0AAV1RHV7_9ROSI</name>
<dbReference type="PANTHER" id="PTHR15710">
    <property type="entry name" value="E3 UBIQUITIN-PROTEIN LIGASE PRAJA"/>
    <property type="match status" value="1"/>
</dbReference>
<accession>A0AAV1RHV7</accession>
<dbReference type="GO" id="GO:0008270">
    <property type="term" value="F:zinc ion binding"/>
    <property type="evidence" value="ECO:0007669"/>
    <property type="project" value="UniProtKB-KW"/>
</dbReference>
<comment type="catalytic activity">
    <reaction evidence="1">
        <text>S-ubiquitinyl-[E2 ubiquitin-conjugating enzyme]-L-cysteine + [acceptor protein]-L-lysine = [E2 ubiquitin-conjugating enzyme]-L-cysteine + N(6)-ubiquitinyl-[acceptor protein]-L-lysine.</text>
        <dbReference type="EC" id="2.3.2.27"/>
    </reaction>
</comment>
<evidence type="ECO:0000256" key="2">
    <source>
        <dbReference type="ARBA" id="ARBA00012483"/>
    </source>
</evidence>
<proteinExistence type="predicted"/>
<dbReference type="InterPro" id="IPR013083">
    <property type="entry name" value="Znf_RING/FYVE/PHD"/>
</dbReference>
<dbReference type="Pfam" id="PF13639">
    <property type="entry name" value="zf-RING_2"/>
    <property type="match status" value="1"/>
</dbReference>
<dbReference type="GO" id="GO:0005737">
    <property type="term" value="C:cytoplasm"/>
    <property type="evidence" value="ECO:0007669"/>
    <property type="project" value="TreeGrafter"/>
</dbReference>
<evidence type="ECO:0000313" key="8">
    <source>
        <dbReference type="EMBL" id="CAK7334155.1"/>
    </source>
</evidence>
<dbReference type="GO" id="GO:0061630">
    <property type="term" value="F:ubiquitin protein ligase activity"/>
    <property type="evidence" value="ECO:0007669"/>
    <property type="project" value="UniProtKB-EC"/>
</dbReference>
<keyword evidence="3" id="KW-0479">Metal-binding</keyword>
<evidence type="ECO:0000256" key="3">
    <source>
        <dbReference type="ARBA" id="ARBA00022723"/>
    </source>
</evidence>
<dbReference type="GO" id="GO:0016567">
    <property type="term" value="P:protein ubiquitination"/>
    <property type="evidence" value="ECO:0007669"/>
    <property type="project" value="TreeGrafter"/>
</dbReference>
<evidence type="ECO:0000259" key="7">
    <source>
        <dbReference type="PROSITE" id="PS50089"/>
    </source>
</evidence>
<dbReference type="PROSITE" id="PS50089">
    <property type="entry name" value="ZF_RING_2"/>
    <property type="match status" value="1"/>
</dbReference>
<keyword evidence="4 6" id="KW-0863">Zinc-finger</keyword>
<keyword evidence="5" id="KW-0862">Zinc</keyword>
<evidence type="ECO:0000256" key="1">
    <source>
        <dbReference type="ARBA" id="ARBA00000900"/>
    </source>
</evidence>
<evidence type="ECO:0000256" key="5">
    <source>
        <dbReference type="ARBA" id="ARBA00022833"/>
    </source>
</evidence>
<evidence type="ECO:0000256" key="4">
    <source>
        <dbReference type="ARBA" id="ARBA00022771"/>
    </source>
</evidence>
<organism evidence="8 9">
    <name type="scientific">Dovyalis caffra</name>
    <dbReference type="NCBI Taxonomy" id="77055"/>
    <lineage>
        <taxon>Eukaryota</taxon>
        <taxon>Viridiplantae</taxon>
        <taxon>Streptophyta</taxon>
        <taxon>Embryophyta</taxon>
        <taxon>Tracheophyta</taxon>
        <taxon>Spermatophyta</taxon>
        <taxon>Magnoliopsida</taxon>
        <taxon>eudicotyledons</taxon>
        <taxon>Gunneridae</taxon>
        <taxon>Pentapetalae</taxon>
        <taxon>rosids</taxon>
        <taxon>fabids</taxon>
        <taxon>Malpighiales</taxon>
        <taxon>Salicaceae</taxon>
        <taxon>Flacourtieae</taxon>
        <taxon>Dovyalis</taxon>
    </lineage>
</organism>
<dbReference type="AlphaFoldDB" id="A0AAV1RHV7"/>
<protein>
    <recommendedName>
        <fullName evidence="2">RING-type E3 ubiquitin transferase</fullName>
        <ecNumber evidence="2">2.3.2.27</ecNumber>
    </recommendedName>
</protein>
<dbReference type="InterPro" id="IPR001841">
    <property type="entry name" value="Znf_RING"/>
</dbReference>
<comment type="caution">
    <text evidence="8">The sequence shown here is derived from an EMBL/GenBank/DDBJ whole genome shotgun (WGS) entry which is preliminary data.</text>
</comment>
<dbReference type="EMBL" id="CAWUPB010000950">
    <property type="protein sequence ID" value="CAK7334155.1"/>
    <property type="molecule type" value="Genomic_DNA"/>
</dbReference>
<dbReference type="PANTHER" id="PTHR15710:SF245">
    <property type="entry name" value="RING-TYPE DOMAIN-CONTAINING PROTEIN"/>
    <property type="match status" value="1"/>
</dbReference>
<evidence type="ECO:0000256" key="6">
    <source>
        <dbReference type="PROSITE-ProRule" id="PRU00175"/>
    </source>
</evidence>
<evidence type="ECO:0000313" key="9">
    <source>
        <dbReference type="Proteomes" id="UP001314170"/>
    </source>
</evidence>
<reference evidence="8 9" key="1">
    <citation type="submission" date="2024-01" db="EMBL/GenBank/DDBJ databases">
        <authorList>
            <person name="Waweru B."/>
        </authorList>
    </citation>
    <scope>NUCLEOTIDE SEQUENCE [LARGE SCALE GENOMIC DNA]</scope>
</reference>
<dbReference type="EC" id="2.3.2.27" evidence="2"/>
<gene>
    <name evidence="8" type="ORF">DCAF_LOCUS9774</name>
</gene>